<proteinExistence type="predicted"/>
<protein>
    <submittedName>
        <fullName evidence="1">Uncharacterized protein</fullName>
    </submittedName>
</protein>
<reference evidence="1" key="1">
    <citation type="journal article" date="2021" name="Sci. Rep.">
        <title>Diploid genomic architecture of Nitzschia inconspicua, an elite biomass production diatom.</title>
        <authorList>
            <person name="Oliver A."/>
            <person name="Podell S."/>
            <person name="Pinowska A."/>
            <person name="Traller J.C."/>
            <person name="Smith S.R."/>
            <person name="McClure R."/>
            <person name="Beliaev A."/>
            <person name="Bohutskyi P."/>
            <person name="Hill E.A."/>
            <person name="Rabines A."/>
            <person name="Zheng H."/>
            <person name="Allen L.Z."/>
            <person name="Kuo A."/>
            <person name="Grigoriev I.V."/>
            <person name="Allen A.E."/>
            <person name="Hazlebeck D."/>
            <person name="Allen E.E."/>
        </authorList>
    </citation>
    <scope>NUCLEOTIDE SEQUENCE</scope>
    <source>
        <strain evidence="1">Hildebrandi</strain>
    </source>
</reference>
<organism evidence="1 2">
    <name type="scientific">Nitzschia inconspicua</name>
    <dbReference type="NCBI Taxonomy" id="303405"/>
    <lineage>
        <taxon>Eukaryota</taxon>
        <taxon>Sar</taxon>
        <taxon>Stramenopiles</taxon>
        <taxon>Ochrophyta</taxon>
        <taxon>Bacillariophyta</taxon>
        <taxon>Bacillariophyceae</taxon>
        <taxon>Bacillariophycidae</taxon>
        <taxon>Bacillariales</taxon>
        <taxon>Bacillariaceae</taxon>
        <taxon>Nitzschia</taxon>
    </lineage>
</organism>
<evidence type="ECO:0000313" key="1">
    <source>
        <dbReference type="EMBL" id="KAG7354979.1"/>
    </source>
</evidence>
<dbReference type="EMBL" id="JAGRRH010000016">
    <property type="protein sequence ID" value="KAG7354979.1"/>
    <property type="molecule type" value="Genomic_DNA"/>
</dbReference>
<name>A0A9K3L3J4_9STRA</name>
<dbReference type="AlphaFoldDB" id="A0A9K3L3J4"/>
<reference evidence="1" key="2">
    <citation type="submission" date="2021-04" db="EMBL/GenBank/DDBJ databases">
        <authorList>
            <person name="Podell S."/>
        </authorList>
    </citation>
    <scope>NUCLEOTIDE SEQUENCE</scope>
    <source>
        <strain evidence="1">Hildebrandi</strain>
    </source>
</reference>
<gene>
    <name evidence="1" type="ORF">IV203_004335</name>
</gene>
<sequence>MYRRLCNAYVSKVQTYLLKNPSAEIRLFTVNDFTNGFHPPSPASIRKVFESAKESAATPYGYSFKDRYTRELQSVDVEPDERSLLIGLFRSSTTTYLLAPRQIMGKMNEIISLAIVPVDKDSIRVARTYPKSPETRVLFAVYCLYGYEMVFYKAIFGNTLEMKLRLFSNDAANNRYIGPEM</sequence>
<comment type="caution">
    <text evidence="1">The sequence shown here is derived from an EMBL/GenBank/DDBJ whole genome shotgun (WGS) entry which is preliminary data.</text>
</comment>
<evidence type="ECO:0000313" key="2">
    <source>
        <dbReference type="Proteomes" id="UP000693970"/>
    </source>
</evidence>
<accession>A0A9K3L3J4</accession>
<dbReference type="Proteomes" id="UP000693970">
    <property type="component" value="Unassembled WGS sequence"/>
</dbReference>
<keyword evidence="2" id="KW-1185">Reference proteome</keyword>